<dbReference type="RefSeq" id="WP_311543704.1">
    <property type="nucleotide sequence ID" value="NZ_JAVREK010000003.1"/>
</dbReference>
<comment type="caution">
    <text evidence="2">The sequence shown here is derived from an EMBL/GenBank/DDBJ whole genome shotgun (WGS) entry which is preliminary data.</text>
</comment>
<evidence type="ECO:0000259" key="1">
    <source>
        <dbReference type="Pfam" id="PF12680"/>
    </source>
</evidence>
<protein>
    <submittedName>
        <fullName evidence="2">Nuclear transport factor 2 family protein</fullName>
    </submittedName>
</protein>
<dbReference type="Gene3D" id="3.10.450.50">
    <property type="match status" value="1"/>
</dbReference>
<dbReference type="SUPFAM" id="SSF54427">
    <property type="entry name" value="NTF2-like"/>
    <property type="match status" value="1"/>
</dbReference>
<reference evidence="3" key="1">
    <citation type="submission" date="2023-07" db="EMBL/GenBank/DDBJ databases">
        <title>30 novel species of actinomycetes from the DSMZ collection.</title>
        <authorList>
            <person name="Nouioui I."/>
        </authorList>
    </citation>
    <scope>NUCLEOTIDE SEQUENCE [LARGE SCALE GENOMIC DNA]</scope>
    <source>
        <strain evidence="3">DSM 45055</strain>
    </source>
</reference>
<evidence type="ECO:0000313" key="2">
    <source>
        <dbReference type="EMBL" id="MDT0301266.1"/>
    </source>
</evidence>
<feature type="domain" description="SnoaL-like" evidence="1">
    <location>
        <begin position="11"/>
        <end position="117"/>
    </location>
</feature>
<organism evidence="2 3">
    <name type="scientific">Streptomonospora wellingtoniae</name>
    <dbReference type="NCBI Taxonomy" id="3075544"/>
    <lineage>
        <taxon>Bacteria</taxon>
        <taxon>Bacillati</taxon>
        <taxon>Actinomycetota</taxon>
        <taxon>Actinomycetes</taxon>
        <taxon>Streptosporangiales</taxon>
        <taxon>Nocardiopsidaceae</taxon>
        <taxon>Streptomonospora</taxon>
    </lineage>
</organism>
<dbReference type="EMBL" id="JAVREK010000003">
    <property type="protein sequence ID" value="MDT0301266.1"/>
    <property type="molecule type" value="Genomic_DNA"/>
</dbReference>
<dbReference type="InterPro" id="IPR037401">
    <property type="entry name" value="SnoaL-like"/>
</dbReference>
<proteinExistence type="predicted"/>
<gene>
    <name evidence="2" type="ORF">RM446_03965</name>
</gene>
<dbReference type="Pfam" id="PF12680">
    <property type="entry name" value="SnoaL_2"/>
    <property type="match status" value="1"/>
</dbReference>
<name>A0ABU2KPR1_9ACTN</name>
<accession>A0ABU2KPR1</accession>
<dbReference type="PANTHER" id="PTHR41252">
    <property type="entry name" value="BLR2505 PROTEIN"/>
    <property type="match status" value="1"/>
</dbReference>
<dbReference type="InterPro" id="IPR032710">
    <property type="entry name" value="NTF2-like_dom_sf"/>
</dbReference>
<keyword evidence="3" id="KW-1185">Reference proteome</keyword>
<sequence length="140" mass="14949">MDAAANRELLEKAYAALAEGDTGPWAACLHEDVVWTVIGTSPWSGTYNGRQAVLTELLGPLQAQLAPDAKVTPRAFTAEGDRVVVEAAGPGNRTATGRAYENEYCWVFRMEKGRAVQVKEYSDTELMAAVLGAPGEPPPA</sequence>
<evidence type="ECO:0000313" key="3">
    <source>
        <dbReference type="Proteomes" id="UP001183226"/>
    </source>
</evidence>
<dbReference type="Proteomes" id="UP001183226">
    <property type="component" value="Unassembled WGS sequence"/>
</dbReference>
<dbReference type="PANTHER" id="PTHR41252:SF1">
    <property type="entry name" value="BLR2505 PROTEIN"/>
    <property type="match status" value="1"/>
</dbReference>